<feature type="region of interest" description="Disordered" evidence="1">
    <location>
        <begin position="81"/>
        <end position="123"/>
    </location>
</feature>
<evidence type="ECO:0008006" key="4">
    <source>
        <dbReference type="Google" id="ProtNLM"/>
    </source>
</evidence>
<name>A0AAU7CU03_9BACT</name>
<feature type="signal peptide" evidence="2">
    <location>
        <begin position="1"/>
        <end position="27"/>
    </location>
</feature>
<proteinExistence type="predicted"/>
<dbReference type="AlphaFoldDB" id="A0AAU7CU03"/>
<dbReference type="EMBL" id="CP155447">
    <property type="protein sequence ID" value="XBH08161.1"/>
    <property type="molecule type" value="Genomic_DNA"/>
</dbReference>
<reference evidence="3" key="1">
    <citation type="submission" date="2024-05" db="EMBL/GenBank/DDBJ databases">
        <title>Planctomycetes of the genus Singulisphaera possess chitinolytic capabilities.</title>
        <authorList>
            <person name="Ivanova A."/>
        </authorList>
    </citation>
    <scope>NUCLEOTIDE SEQUENCE</scope>
    <source>
        <strain evidence="3">Ch08T</strain>
    </source>
</reference>
<sequence length="148" mass="15699">MGHFGQRLAVVSILALGCSATPRLAQAQGTGAGASPYAAMYANPYANPYTNPFLNPYMTQQPLQGNAAVYLFAAQQQTGGIGSGRLSGSRPDPRPAKSVAPPPVADDRRMTDRPGASASQFFNRGYQPAVGAGRYFNRASRYNRSNGR</sequence>
<dbReference type="PROSITE" id="PS51257">
    <property type="entry name" value="PROKAR_LIPOPROTEIN"/>
    <property type="match status" value="1"/>
</dbReference>
<organism evidence="3">
    <name type="scientific">Singulisphaera sp. Ch08</name>
    <dbReference type="NCBI Taxonomy" id="3120278"/>
    <lineage>
        <taxon>Bacteria</taxon>
        <taxon>Pseudomonadati</taxon>
        <taxon>Planctomycetota</taxon>
        <taxon>Planctomycetia</taxon>
        <taxon>Isosphaerales</taxon>
        <taxon>Isosphaeraceae</taxon>
        <taxon>Singulisphaera</taxon>
    </lineage>
</organism>
<keyword evidence="2" id="KW-0732">Signal</keyword>
<protein>
    <recommendedName>
        <fullName evidence="4">Translation initiation factor IF-2</fullName>
    </recommendedName>
</protein>
<evidence type="ECO:0000256" key="2">
    <source>
        <dbReference type="SAM" id="SignalP"/>
    </source>
</evidence>
<accession>A0AAU7CU03</accession>
<evidence type="ECO:0000256" key="1">
    <source>
        <dbReference type="SAM" id="MobiDB-lite"/>
    </source>
</evidence>
<feature type="chain" id="PRO_5043828954" description="Translation initiation factor IF-2" evidence="2">
    <location>
        <begin position="28"/>
        <end position="148"/>
    </location>
</feature>
<gene>
    <name evidence="3" type="ORF">V5E97_19615</name>
</gene>
<dbReference type="RefSeq" id="WP_406700997.1">
    <property type="nucleotide sequence ID" value="NZ_CP155447.1"/>
</dbReference>
<evidence type="ECO:0000313" key="3">
    <source>
        <dbReference type="EMBL" id="XBH08161.1"/>
    </source>
</evidence>